<evidence type="ECO:0000313" key="8">
    <source>
        <dbReference type="Proteomes" id="UP000049983"/>
    </source>
</evidence>
<dbReference type="EMBL" id="CXWC01000002">
    <property type="protein sequence ID" value="CTQ67346.1"/>
    <property type="molecule type" value="Genomic_DNA"/>
</dbReference>
<comment type="cofactor">
    <cofactor evidence="1">
        <name>Zn(2+)</name>
        <dbReference type="ChEBI" id="CHEBI:29105"/>
    </cofactor>
</comment>
<dbReference type="RefSeq" id="WP_055115406.1">
    <property type="nucleotide sequence ID" value="NZ_CXWA01000002.1"/>
</dbReference>
<keyword evidence="7" id="KW-0223">Dioxygenase</keyword>
<organism evidence="7 8">
    <name type="scientific">Roseibium album</name>
    <dbReference type="NCBI Taxonomy" id="311410"/>
    <lineage>
        <taxon>Bacteria</taxon>
        <taxon>Pseudomonadati</taxon>
        <taxon>Pseudomonadota</taxon>
        <taxon>Alphaproteobacteria</taxon>
        <taxon>Hyphomicrobiales</taxon>
        <taxon>Stappiaceae</taxon>
        <taxon>Roseibium</taxon>
    </lineage>
</organism>
<keyword evidence="4" id="KW-0862">Zinc</keyword>
<sequence>MSEAQKPISPVFFAHGAPTLAIEDTSASRFLKSFADSRSWPDAILILSAHWETEGLKLSAPGPLRTYHDFRGFPPELHEMSYPARADEDRVDETARLLEDAGYEVELDGDRGLDHGAWVPLSLAFPRANIPVTALSLPDGSTPETVYELGRTVAPLKETGVLIAGSGSTTHNLGDIRPQGSDAPDWARNFDRWLDDGLKAGSIDYFRDLEAVPDFRRNHPTEEHLLPLFFAFGAAGQEARAELLHRSYEYGSISMSYFRFAAEAA</sequence>
<protein>
    <submittedName>
        <fullName evidence="7">LigB family dioxygenase</fullName>
    </submittedName>
</protein>
<keyword evidence="5" id="KW-0560">Oxidoreductase</keyword>
<evidence type="ECO:0000256" key="3">
    <source>
        <dbReference type="ARBA" id="ARBA00022723"/>
    </source>
</evidence>
<dbReference type="Pfam" id="PF02900">
    <property type="entry name" value="LigB"/>
    <property type="match status" value="1"/>
</dbReference>
<evidence type="ECO:0000256" key="4">
    <source>
        <dbReference type="ARBA" id="ARBA00022833"/>
    </source>
</evidence>
<keyword evidence="3" id="KW-0479">Metal-binding</keyword>
<dbReference type="STRING" id="311410.LA5095_02580"/>
<comment type="similarity">
    <text evidence="2">Belongs to the DODA-type extradiol aromatic ring-opening dioxygenase family.</text>
</comment>
<dbReference type="InterPro" id="IPR014436">
    <property type="entry name" value="Extradiol_dOase_DODA"/>
</dbReference>
<reference evidence="8" key="1">
    <citation type="submission" date="2015-07" db="EMBL/GenBank/DDBJ databases">
        <authorList>
            <person name="Rodrigo-Torres Lidia"/>
            <person name="Arahal R.David."/>
        </authorList>
    </citation>
    <scope>NUCLEOTIDE SEQUENCE [LARGE SCALE GENOMIC DNA]</scope>
    <source>
        <strain evidence="8">CECT 5096</strain>
    </source>
</reference>
<evidence type="ECO:0000259" key="6">
    <source>
        <dbReference type="Pfam" id="PF02900"/>
    </source>
</evidence>
<dbReference type="GO" id="GO:0008198">
    <property type="term" value="F:ferrous iron binding"/>
    <property type="evidence" value="ECO:0007669"/>
    <property type="project" value="InterPro"/>
</dbReference>
<keyword evidence="8" id="KW-1185">Reference proteome</keyword>
<dbReference type="PIRSF" id="PIRSF006157">
    <property type="entry name" value="Doxgns_DODA"/>
    <property type="match status" value="1"/>
</dbReference>
<dbReference type="Gene3D" id="3.40.830.10">
    <property type="entry name" value="LigB-like"/>
    <property type="match status" value="1"/>
</dbReference>
<dbReference type="GeneID" id="97668856"/>
<dbReference type="GO" id="GO:0008270">
    <property type="term" value="F:zinc ion binding"/>
    <property type="evidence" value="ECO:0007669"/>
    <property type="project" value="InterPro"/>
</dbReference>
<dbReference type="PANTHER" id="PTHR30096">
    <property type="entry name" value="4,5-DOPA DIOXYGENASE EXTRADIOL-LIKE PROTEIN"/>
    <property type="match status" value="1"/>
</dbReference>
<evidence type="ECO:0000256" key="5">
    <source>
        <dbReference type="ARBA" id="ARBA00023002"/>
    </source>
</evidence>
<name>A0A0M6ZYQ8_9HYPH</name>
<evidence type="ECO:0000313" key="7">
    <source>
        <dbReference type="EMBL" id="CTQ67346.1"/>
    </source>
</evidence>
<dbReference type="GO" id="GO:0016702">
    <property type="term" value="F:oxidoreductase activity, acting on single donors with incorporation of molecular oxygen, incorporation of two atoms of oxygen"/>
    <property type="evidence" value="ECO:0007669"/>
    <property type="project" value="UniProtKB-ARBA"/>
</dbReference>
<accession>A0A0M6ZYQ8</accession>
<dbReference type="InterPro" id="IPR004183">
    <property type="entry name" value="Xdiol_dOase_suB"/>
</dbReference>
<dbReference type="OrthoDB" id="9790889at2"/>
<dbReference type="CDD" id="cd07363">
    <property type="entry name" value="45_DOPA_Dioxygenase"/>
    <property type="match status" value="1"/>
</dbReference>
<proteinExistence type="inferred from homology"/>
<evidence type="ECO:0000256" key="2">
    <source>
        <dbReference type="ARBA" id="ARBA00007581"/>
    </source>
</evidence>
<dbReference type="Proteomes" id="UP000049983">
    <property type="component" value="Unassembled WGS sequence"/>
</dbReference>
<dbReference type="PANTHER" id="PTHR30096:SF0">
    <property type="entry name" value="4,5-DOPA DIOXYGENASE EXTRADIOL-LIKE PROTEIN"/>
    <property type="match status" value="1"/>
</dbReference>
<dbReference type="AlphaFoldDB" id="A0A0M6ZYQ8"/>
<feature type="domain" description="Extradiol ring-cleavage dioxygenase class III enzyme subunit B" evidence="6">
    <location>
        <begin position="37"/>
        <end position="255"/>
    </location>
</feature>
<gene>
    <name evidence="7" type="ORF">LA5096_01436</name>
</gene>
<evidence type="ECO:0000256" key="1">
    <source>
        <dbReference type="ARBA" id="ARBA00001947"/>
    </source>
</evidence>
<dbReference type="SUPFAM" id="SSF53213">
    <property type="entry name" value="LigB-like"/>
    <property type="match status" value="1"/>
</dbReference>